<dbReference type="Pfam" id="PF08284">
    <property type="entry name" value="RVP_2"/>
    <property type="match status" value="1"/>
</dbReference>
<dbReference type="Pfam" id="PF00078">
    <property type="entry name" value="RVT_1"/>
    <property type="match status" value="1"/>
</dbReference>
<dbReference type="GO" id="GO:0008270">
    <property type="term" value="F:zinc ion binding"/>
    <property type="evidence" value="ECO:0007669"/>
    <property type="project" value="UniProtKB-KW"/>
</dbReference>
<dbReference type="InterPro" id="IPR016197">
    <property type="entry name" value="Chromo-like_dom_sf"/>
</dbReference>
<dbReference type="CDD" id="cd01647">
    <property type="entry name" value="RT_LTR"/>
    <property type="match status" value="1"/>
</dbReference>
<keyword evidence="5" id="KW-0378">Hydrolase</keyword>
<dbReference type="InterPro" id="IPR036397">
    <property type="entry name" value="RNaseH_sf"/>
</dbReference>
<evidence type="ECO:0000256" key="3">
    <source>
        <dbReference type="ARBA" id="ARBA00022722"/>
    </source>
</evidence>
<proteinExistence type="predicted"/>
<dbReference type="EMBL" id="CAMAPF010000130">
    <property type="protein sequence ID" value="CAH9105258.1"/>
    <property type="molecule type" value="Genomic_DNA"/>
</dbReference>
<dbReference type="Pfam" id="PF24626">
    <property type="entry name" value="SH3_Tf2-1"/>
    <property type="match status" value="1"/>
</dbReference>
<keyword evidence="13" id="KW-1185">Reference proteome</keyword>
<keyword evidence="6" id="KW-0695">RNA-directed DNA polymerase</keyword>
<dbReference type="InterPro" id="IPR001584">
    <property type="entry name" value="Integrase_cat-core"/>
</dbReference>
<dbReference type="Gene3D" id="4.10.60.10">
    <property type="entry name" value="Zinc finger, CCHC-type"/>
    <property type="match status" value="1"/>
</dbReference>
<gene>
    <name evidence="11" type="ORF">CEPIT_LOCUS17129</name>
    <name evidence="12" type="ORF">CEPIT_LOCUS39587</name>
</gene>
<keyword evidence="1" id="KW-0808">Transferase</keyword>
<dbReference type="GO" id="GO:0015074">
    <property type="term" value="P:DNA integration"/>
    <property type="evidence" value="ECO:0007669"/>
    <property type="project" value="InterPro"/>
</dbReference>
<feature type="compositionally biased region" description="Polar residues" evidence="8">
    <location>
        <begin position="290"/>
        <end position="302"/>
    </location>
</feature>
<dbReference type="InterPro" id="IPR001878">
    <property type="entry name" value="Znf_CCHC"/>
</dbReference>
<dbReference type="GO" id="GO:0003964">
    <property type="term" value="F:RNA-directed DNA polymerase activity"/>
    <property type="evidence" value="ECO:0007669"/>
    <property type="project" value="UniProtKB-KW"/>
</dbReference>
<accession>A0AAV0DR72</accession>
<feature type="compositionally biased region" description="Basic and acidic residues" evidence="8">
    <location>
        <begin position="55"/>
        <end position="68"/>
    </location>
</feature>
<dbReference type="PROSITE" id="PS00141">
    <property type="entry name" value="ASP_PROTEASE"/>
    <property type="match status" value="1"/>
</dbReference>
<dbReference type="Gene3D" id="2.40.70.10">
    <property type="entry name" value="Acid Proteases"/>
    <property type="match status" value="1"/>
</dbReference>
<feature type="domain" description="CCHC-type" evidence="9">
    <location>
        <begin position="331"/>
        <end position="346"/>
    </location>
</feature>
<dbReference type="Gene3D" id="3.30.420.10">
    <property type="entry name" value="Ribonuclease H-like superfamily/Ribonuclease H"/>
    <property type="match status" value="1"/>
</dbReference>
<feature type="compositionally biased region" description="Polar residues" evidence="8">
    <location>
        <begin position="262"/>
        <end position="272"/>
    </location>
</feature>
<dbReference type="Gene3D" id="3.10.10.10">
    <property type="entry name" value="HIV Type 1 Reverse Transcriptase, subunit A, domain 1"/>
    <property type="match status" value="1"/>
</dbReference>
<evidence type="ECO:0000259" key="9">
    <source>
        <dbReference type="PROSITE" id="PS50158"/>
    </source>
</evidence>
<reference evidence="11" key="1">
    <citation type="submission" date="2022-07" db="EMBL/GenBank/DDBJ databases">
        <authorList>
            <person name="Macas J."/>
            <person name="Novak P."/>
            <person name="Neumann P."/>
        </authorList>
    </citation>
    <scope>NUCLEOTIDE SEQUENCE</scope>
</reference>
<dbReference type="PROSITE" id="PS50994">
    <property type="entry name" value="INTEGRASE"/>
    <property type="match status" value="1"/>
</dbReference>
<keyword evidence="7" id="KW-0479">Metal-binding</keyword>
<keyword evidence="2" id="KW-0548">Nucleotidyltransferase</keyword>
<dbReference type="SMART" id="SM00343">
    <property type="entry name" value="ZnF_C2HC"/>
    <property type="match status" value="1"/>
</dbReference>
<dbReference type="InterPro" id="IPR001969">
    <property type="entry name" value="Aspartic_peptidase_AS"/>
</dbReference>
<dbReference type="Pfam" id="PF00098">
    <property type="entry name" value="zf-CCHC"/>
    <property type="match status" value="1"/>
</dbReference>
<dbReference type="PANTHER" id="PTHR15503:SF45">
    <property type="entry name" value="RNA-DIRECTED DNA POLYMERASE HOMOLOG"/>
    <property type="match status" value="1"/>
</dbReference>
<evidence type="ECO:0000313" key="12">
    <source>
        <dbReference type="EMBL" id="CAH9142028.1"/>
    </source>
</evidence>
<dbReference type="InterPro" id="IPR043502">
    <property type="entry name" value="DNA/RNA_pol_sf"/>
</dbReference>
<dbReference type="InterPro" id="IPR000477">
    <property type="entry name" value="RT_dom"/>
</dbReference>
<dbReference type="InterPro" id="IPR056924">
    <property type="entry name" value="SH3_Tf2-1"/>
</dbReference>
<protein>
    <recommendedName>
        <fullName evidence="14">Reverse transcriptase</fullName>
    </recommendedName>
</protein>
<evidence type="ECO:0000256" key="6">
    <source>
        <dbReference type="ARBA" id="ARBA00022918"/>
    </source>
</evidence>
<keyword evidence="4" id="KW-0255">Endonuclease</keyword>
<dbReference type="EMBL" id="CAMAPF010001035">
    <property type="protein sequence ID" value="CAH9142028.1"/>
    <property type="molecule type" value="Genomic_DNA"/>
</dbReference>
<dbReference type="SUPFAM" id="SSF54160">
    <property type="entry name" value="Chromo domain-like"/>
    <property type="match status" value="1"/>
</dbReference>
<dbReference type="GO" id="GO:0004519">
    <property type="term" value="F:endonuclease activity"/>
    <property type="evidence" value="ECO:0007669"/>
    <property type="project" value="UniProtKB-KW"/>
</dbReference>
<dbReference type="SUPFAM" id="SSF53098">
    <property type="entry name" value="Ribonuclease H-like"/>
    <property type="match status" value="1"/>
</dbReference>
<organism evidence="11 13">
    <name type="scientific">Cuscuta epithymum</name>
    <dbReference type="NCBI Taxonomy" id="186058"/>
    <lineage>
        <taxon>Eukaryota</taxon>
        <taxon>Viridiplantae</taxon>
        <taxon>Streptophyta</taxon>
        <taxon>Embryophyta</taxon>
        <taxon>Tracheophyta</taxon>
        <taxon>Spermatophyta</taxon>
        <taxon>Magnoliopsida</taxon>
        <taxon>eudicotyledons</taxon>
        <taxon>Gunneridae</taxon>
        <taxon>Pentapetalae</taxon>
        <taxon>asterids</taxon>
        <taxon>lamiids</taxon>
        <taxon>Solanales</taxon>
        <taxon>Convolvulaceae</taxon>
        <taxon>Cuscuteae</taxon>
        <taxon>Cuscuta</taxon>
        <taxon>Cuscuta subgen. Cuscuta</taxon>
    </lineage>
</organism>
<evidence type="ECO:0000313" key="13">
    <source>
        <dbReference type="Proteomes" id="UP001152523"/>
    </source>
</evidence>
<dbReference type="InterPro" id="IPR045358">
    <property type="entry name" value="Ty3_capsid"/>
</dbReference>
<feature type="region of interest" description="Disordered" evidence="8">
    <location>
        <begin position="47"/>
        <end position="71"/>
    </location>
</feature>
<dbReference type="InterPro" id="IPR021109">
    <property type="entry name" value="Peptidase_aspartic_dom_sf"/>
</dbReference>
<dbReference type="SUPFAM" id="SSF56672">
    <property type="entry name" value="DNA/RNA polymerases"/>
    <property type="match status" value="1"/>
</dbReference>
<keyword evidence="7" id="KW-0863">Zinc-finger</keyword>
<evidence type="ECO:0000256" key="1">
    <source>
        <dbReference type="ARBA" id="ARBA00022679"/>
    </source>
</evidence>
<keyword evidence="3" id="KW-0540">Nuclease</keyword>
<evidence type="ECO:0000256" key="5">
    <source>
        <dbReference type="ARBA" id="ARBA00022801"/>
    </source>
</evidence>
<dbReference type="SUPFAM" id="SSF50630">
    <property type="entry name" value="Acid proteases"/>
    <property type="match status" value="1"/>
</dbReference>
<evidence type="ECO:0008006" key="14">
    <source>
        <dbReference type="Google" id="ProtNLM"/>
    </source>
</evidence>
<evidence type="ECO:0000256" key="8">
    <source>
        <dbReference type="SAM" id="MobiDB-lite"/>
    </source>
</evidence>
<evidence type="ECO:0000256" key="4">
    <source>
        <dbReference type="ARBA" id="ARBA00022759"/>
    </source>
</evidence>
<dbReference type="PANTHER" id="PTHR15503">
    <property type="entry name" value="LDOC1 RELATED"/>
    <property type="match status" value="1"/>
</dbReference>
<evidence type="ECO:0000259" key="10">
    <source>
        <dbReference type="PROSITE" id="PS50994"/>
    </source>
</evidence>
<dbReference type="GO" id="GO:0003676">
    <property type="term" value="F:nucleic acid binding"/>
    <property type="evidence" value="ECO:0007669"/>
    <property type="project" value="InterPro"/>
</dbReference>
<feature type="domain" description="Integrase catalytic" evidence="10">
    <location>
        <begin position="703"/>
        <end position="863"/>
    </location>
</feature>
<evidence type="ECO:0000256" key="7">
    <source>
        <dbReference type="PROSITE-ProRule" id="PRU00047"/>
    </source>
</evidence>
<dbReference type="PROSITE" id="PS50158">
    <property type="entry name" value="ZF_CCHC"/>
    <property type="match status" value="1"/>
</dbReference>
<dbReference type="CDD" id="cd00303">
    <property type="entry name" value="retropepsin_like"/>
    <property type="match status" value="1"/>
</dbReference>
<evidence type="ECO:0000313" key="11">
    <source>
        <dbReference type="EMBL" id="CAH9105258.1"/>
    </source>
</evidence>
<dbReference type="Proteomes" id="UP001152523">
    <property type="component" value="Unassembled WGS sequence"/>
</dbReference>
<name>A0AAV0DR72_9ASTE</name>
<dbReference type="AlphaFoldDB" id="A0AAV0DR72"/>
<sequence length="1063" mass="121255">MTREDQGNEDGSSISNAELARVVAELRRQIADQNILIARLTVEAGSGNNNNNNQHENEHQNDWGRGGHQETGWNEVVRREPLLITWKKAHPEDFEGGADPLKARDWLKKVEGLAEGLELRDNEKVKCASYSLTMSARTWWETVKQRVNTATMTWEQFSREFNDKYLNPSRMTKFWDELHALTQGSMDVLALATRLTDLLQLCPTAAPTEEDKTRIFLRALRPEIAVHVRRGNATPDTLTECVNVATQVEYYVSALQTSVITSSVTQRPSTQNSGGGQSQRWQRNKKRPYSESSGKGSSFTPSRQEKIIRHPLCNKCGRNHPGQCRFGGTTCYICGQEGHFARSCPRRGQPQSTGGKGIVSSGAIHHMQAYIEGPSIQQGRLEAPPEVTAARVYTLTREEASQNPNVVTGQVSILNINANVLFDTGATHSFVSKTFANNIERPKEEPEYIFSVSLPSGETMWSSLWLRGVPLLLAERELYADLVVLDMNDFDVILGMDFLSKYSAYISCRTRNVRFEPDGTEPFDFHGDSHKLEKMVISVLKARRYLQSGCQAFLAHVVSKTAEKEPKLETVAVVKEFQDVFPEDLPGLPPPREIEFEIELIPGTNPISKAPYRMAPTELKELHKQLQELLEKGFIRPSFSPWGAPVLFVKKKDGSMRLCIDYRELNKVTIKNRYPLPRIDDLFDQLKGATTFSKIDLRSGYHQLRVKNEDISMDFIVGLPKTTGGFDGIWVIVDRLTKSAHFIPIAVTMNVEKLAWLYVREIVRLHGVPKTIISDRDSKFTSHFWECVQRSLGTKLKYSTAFHPQTDGQTERVNRVLEDMLRACAIDFQGSWVKYLSLAEFAYNNSYQATIGKAPYEALYGRRCRSPITWFESGEKRVMEEQLEGRTEIIEETSEAIKTIRQRIEAAQCRQKSYADAKRRPLEFQEGDRVFVKVTPMKGVMRFGKRGKLSPRFVGPYEITKKVGKVAYELALPEEMAGIHNVFHISMLKRYFESPEHILVPPQVQTQPNMTYEERPVKILDREIKRLRNKEIALVKVLWRNHKIEEATWEPEDAMRKRYPELF</sequence>
<dbReference type="GO" id="GO:0006508">
    <property type="term" value="P:proteolysis"/>
    <property type="evidence" value="ECO:0007669"/>
    <property type="project" value="InterPro"/>
</dbReference>
<keyword evidence="7" id="KW-0862">Zinc</keyword>
<comment type="caution">
    <text evidence="11">The sequence shown here is derived from an EMBL/GenBank/DDBJ whole genome shotgun (WGS) entry which is preliminary data.</text>
</comment>
<evidence type="ECO:0000256" key="2">
    <source>
        <dbReference type="ARBA" id="ARBA00022695"/>
    </source>
</evidence>
<dbReference type="Pfam" id="PF19259">
    <property type="entry name" value="Ty3_capsid"/>
    <property type="match status" value="1"/>
</dbReference>
<dbReference type="InterPro" id="IPR012337">
    <property type="entry name" value="RNaseH-like_sf"/>
</dbReference>
<dbReference type="InterPro" id="IPR032567">
    <property type="entry name" value="RTL1-rel"/>
</dbReference>
<dbReference type="GO" id="GO:0004190">
    <property type="term" value="F:aspartic-type endopeptidase activity"/>
    <property type="evidence" value="ECO:0007669"/>
    <property type="project" value="InterPro"/>
</dbReference>
<feature type="region of interest" description="Disordered" evidence="8">
    <location>
        <begin position="262"/>
        <end position="304"/>
    </location>
</feature>
<dbReference type="InterPro" id="IPR036875">
    <property type="entry name" value="Znf_CCHC_sf"/>
</dbReference>
<dbReference type="SUPFAM" id="SSF57756">
    <property type="entry name" value="Retrovirus zinc finger-like domains"/>
    <property type="match status" value="1"/>
</dbReference>